<sequence length="125" mass="12744">MAKSTTPPETMLRRKFLSDGEIPGDAASATSGSTSAAATAAAAAHSFPGCCWPFCADARTTTAEAALRGETRSDDALLLPPAQRGFPSPRATDRDAATAVAAMDPELSALCSRASRDWVGVGACV</sequence>
<name>A0A835KGC2_9POAL</name>
<evidence type="ECO:0000256" key="1">
    <source>
        <dbReference type="SAM" id="MobiDB-lite"/>
    </source>
</evidence>
<dbReference type="EMBL" id="JACEFO010001626">
    <property type="protein sequence ID" value="KAF8728639.1"/>
    <property type="molecule type" value="Genomic_DNA"/>
</dbReference>
<feature type="region of interest" description="Disordered" evidence="1">
    <location>
        <begin position="72"/>
        <end position="93"/>
    </location>
</feature>
<proteinExistence type="predicted"/>
<dbReference type="Proteomes" id="UP000636709">
    <property type="component" value="Unassembled WGS sequence"/>
</dbReference>
<evidence type="ECO:0000313" key="3">
    <source>
        <dbReference type="Proteomes" id="UP000636709"/>
    </source>
</evidence>
<dbReference type="InterPro" id="IPR006311">
    <property type="entry name" value="TAT_signal"/>
</dbReference>
<reference evidence="2" key="1">
    <citation type="submission" date="2020-07" db="EMBL/GenBank/DDBJ databases">
        <title>Genome sequence and genetic diversity analysis of an under-domesticated orphan crop, white fonio (Digitaria exilis).</title>
        <authorList>
            <person name="Bennetzen J.L."/>
            <person name="Chen S."/>
            <person name="Ma X."/>
            <person name="Wang X."/>
            <person name="Yssel A.E.J."/>
            <person name="Chaluvadi S.R."/>
            <person name="Johnson M."/>
            <person name="Gangashetty P."/>
            <person name="Hamidou F."/>
            <person name="Sanogo M.D."/>
            <person name="Zwaenepoel A."/>
            <person name="Wallace J."/>
            <person name="Van De Peer Y."/>
            <person name="Van Deynze A."/>
        </authorList>
    </citation>
    <scope>NUCLEOTIDE SEQUENCE</scope>
    <source>
        <tissue evidence="2">Leaves</tissue>
    </source>
</reference>
<dbReference type="PROSITE" id="PS51318">
    <property type="entry name" value="TAT"/>
    <property type="match status" value="1"/>
</dbReference>
<evidence type="ECO:0000313" key="2">
    <source>
        <dbReference type="EMBL" id="KAF8728639.1"/>
    </source>
</evidence>
<protein>
    <submittedName>
        <fullName evidence="2">Uncharacterized protein</fullName>
    </submittedName>
</protein>
<dbReference type="AlphaFoldDB" id="A0A835KGC2"/>
<organism evidence="2 3">
    <name type="scientific">Digitaria exilis</name>
    <dbReference type="NCBI Taxonomy" id="1010633"/>
    <lineage>
        <taxon>Eukaryota</taxon>
        <taxon>Viridiplantae</taxon>
        <taxon>Streptophyta</taxon>
        <taxon>Embryophyta</taxon>
        <taxon>Tracheophyta</taxon>
        <taxon>Spermatophyta</taxon>
        <taxon>Magnoliopsida</taxon>
        <taxon>Liliopsida</taxon>
        <taxon>Poales</taxon>
        <taxon>Poaceae</taxon>
        <taxon>PACMAD clade</taxon>
        <taxon>Panicoideae</taxon>
        <taxon>Panicodae</taxon>
        <taxon>Paniceae</taxon>
        <taxon>Anthephorinae</taxon>
        <taxon>Digitaria</taxon>
    </lineage>
</organism>
<dbReference type="OrthoDB" id="1736444at2759"/>
<comment type="caution">
    <text evidence="2">The sequence shown here is derived from an EMBL/GenBank/DDBJ whole genome shotgun (WGS) entry which is preliminary data.</text>
</comment>
<gene>
    <name evidence="2" type="ORF">HU200_017907</name>
</gene>
<keyword evidence="3" id="KW-1185">Reference proteome</keyword>
<accession>A0A835KGC2</accession>